<keyword evidence="2" id="KW-1185">Reference proteome</keyword>
<accession>A0ABD0KZ92</accession>
<comment type="caution">
    <text evidence="1">The sequence shown here is derived from an EMBL/GenBank/DDBJ whole genome shotgun (WGS) entry which is preliminary data.</text>
</comment>
<dbReference type="Proteomes" id="UP001519460">
    <property type="component" value="Unassembled WGS sequence"/>
</dbReference>
<protein>
    <submittedName>
        <fullName evidence="1">Uncharacterized protein</fullName>
    </submittedName>
</protein>
<organism evidence="1 2">
    <name type="scientific">Batillaria attramentaria</name>
    <dbReference type="NCBI Taxonomy" id="370345"/>
    <lineage>
        <taxon>Eukaryota</taxon>
        <taxon>Metazoa</taxon>
        <taxon>Spiralia</taxon>
        <taxon>Lophotrochozoa</taxon>
        <taxon>Mollusca</taxon>
        <taxon>Gastropoda</taxon>
        <taxon>Caenogastropoda</taxon>
        <taxon>Sorbeoconcha</taxon>
        <taxon>Cerithioidea</taxon>
        <taxon>Batillariidae</taxon>
        <taxon>Batillaria</taxon>
    </lineage>
</organism>
<evidence type="ECO:0000313" key="2">
    <source>
        <dbReference type="Proteomes" id="UP001519460"/>
    </source>
</evidence>
<dbReference type="EMBL" id="JACVVK020000103">
    <property type="protein sequence ID" value="KAK7492436.1"/>
    <property type="molecule type" value="Genomic_DNA"/>
</dbReference>
<name>A0ABD0KZ92_9CAEN</name>
<sequence>MEVTREQLSRARSPCCDSSRLGRPSLDPVYARLQPAPSATACCTRLYPWRLVLSANHRHFYTSLIYTLATSPNQPELRKERGNQCRSLRCHAGGGLLTRGHWGL</sequence>
<gene>
    <name evidence="1" type="ORF">BaRGS_00016309</name>
</gene>
<reference evidence="1 2" key="1">
    <citation type="journal article" date="2023" name="Sci. Data">
        <title>Genome assembly of the Korean intertidal mud-creeper Batillaria attramentaria.</title>
        <authorList>
            <person name="Patra A.K."/>
            <person name="Ho P.T."/>
            <person name="Jun S."/>
            <person name="Lee S.J."/>
            <person name="Kim Y."/>
            <person name="Won Y.J."/>
        </authorList>
    </citation>
    <scope>NUCLEOTIDE SEQUENCE [LARGE SCALE GENOMIC DNA]</scope>
    <source>
        <strain evidence="1">Wonlab-2016</strain>
    </source>
</reference>
<proteinExistence type="predicted"/>
<evidence type="ECO:0000313" key="1">
    <source>
        <dbReference type="EMBL" id="KAK7492436.1"/>
    </source>
</evidence>
<dbReference type="AlphaFoldDB" id="A0ABD0KZ92"/>